<gene>
    <name evidence="2" type="ORF">CVLEPA_LOCUS23758</name>
</gene>
<evidence type="ECO:0000256" key="1">
    <source>
        <dbReference type="SAM" id="MobiDB-lite"/>
    </source>
</evidence>
<organism evidence="2 3">
    <name type="scientific">Clavelina lepadiformis</name>
    <name type="common">Light-bulb sea squirt</name>
    <name type="synonym">Ascidia lepadiformis</name>
    <dbReference type="NCBI Taxonomy" id="159417"/>
    <lineage>
        <taxon>Eukaryota</taxon>
        <taxon>Metazoa</taxon>
        <taxon>Chordata</taxon>
        <taxon>Tunicata</taxon>
        <taxon>Ascidiacea</taxon>
        <taxon>Aplousobranchia</taxon>
        <taxon>Clavelinidae</taxon>
        <taxon>Clavelina</taxon>
    </lineage>
</organism>
<feature type="region of interest" description="Disordered" evidence="1">
    <location>
        <begin position="70"/>
        <end position="103"/>
    </location>
</feature>
<accession>A0ABP0GJJ3</accession>
<evidence type="ECO:0000313" key="2">
    <source>
        <dbReference type="EMBL" id="CAK8691173.1"/>
    </source>
</evidence>
<comment type="caution">
    <text evidence="2">The sequence shown here is derived from an EMBL/GenBank/DDBJ whole genome shotgun (WGS) entry which is preliminary data.</text>
</comment>
<feature type="compositionally biased region" description="Polar residues" evidence="1">
    <location>
        <begin position="30"/>
        <end position="44"/>
    </location>
</feature>
<dbReference type="EMBL" id="CAWYQH010000119">
    <property type="protein sequence ID" value="CAK8691173.1"/>
    <property type="molecule type" value="Genomic_DNA"/>
</dbReference>
<dbReference type="Proteomes" id="UP001642483">
    <property type="component" value="Unassembled WGS sequence"/>
</dbReference>
<sequence length="188" mass="20915">MSSEEISRRLCDEITKQIERERRLSKNEGEPTSSNNLLAGESANMTCSDELPIITEEMSGMLFETRNPTERANHDVLRDEKSPVSPTTQTKSAPSPAQSESRAKETFQLINDYFHAQLERSALAELYDLGEYPFSGQTTPSCYKETSCKTECSPTTCSICRLIRNNYRKCPTPDCIGTSHASGHHAGA</sequence>
<name>A0ABP0GJJ3_CLALP</name>
<feature type="compositionally biased region" description="Basic and acidic residues" evidence="1">
    <location>
        <begin position="70"/>
        <end position="82"/>
    </location>
</feature>
<reference evidence="2 3" key="1">
    <citation type="submission" date="2024-02" db="EMBL/GenBank/DDBJ databases">
        <authorList>
            <person name="Daric V."/>
            <person name="Darras S."/>
        </authorList>
    </citation>
    <scope>NUCLEOTIDE SEQUENCE [LARGE SCALE GENOMIC DNA]</scope>
</reference>
<proteinExistence type="predicted"/>
<evidence type="ECO:0000313" key="3">
    <source>
        <dbReference type="Proteomes" id="UP001642483"/>
    </source>
</evidence>
<feature type="compositionally biased region" description="Polar residues" evidence="1">
    <location>
        <begin position="84"/>
        <end position="100"/>
    </location>
</feature>
<protein>
    <submittedName>
        <fullName evidence="2">Uncharacterized protein</fullName>
    </submittedName>
</protein>
<feature type="region of interest" description="Disordered" evidence="1">
    <location>
        <begin position="19"/>
        <end position="44"/>
    </location>
</feature>
<feature type="compositionally biased region" description="Basic and acidic residues" evidence="1">
    <location>
        <begin position="19"/>
        <end position="29"/>
    </location>
</feature>
<keyword evidence="3" id="KW-1185">Reference proteome</keyword>